<dbReference type="PANTHER" id="PTHR13966:SF19">
    <property type="entry name" value="NUCLEASE EXOG, MITOCHONDRIAL"/>
    <property type="match status" value="1"/>
</dbReference>
<dbReference type="PANTHER" id="PTHR13966">
    <property type="entry name" value="ENDONUCLEASE RELATED"/>
    <property type="match status" value="1"/>
</dbReference>
<evidence type="ECO:0000259" key="7">
    <source>
        <dbReference type="SMART" id="SM00477"/>
    </source>
</evidence>
<organism evidence="9">
    <name type="scientific">Diabrotica virgifera virgifera</name>
    <name type="common">western corn rootworm</name>
    <dbReference type="NCBI Taxonomy" id="50390"/>
    <lineage>
        <taxon>Eukaryota</taxon>
        <taxon>Metazoa</taxon>
        <taxon>Ecdysozoa</taxon>
        <taxon>Arthropoda</taxon>
        <taxon>Hexapoda</taxon>
        <taxon>Insecta</taxon>
        <taxon>Pterygota</taxon>
        <taxon>Neoptera</taxon>
        <taxon>Endopterygota</taxon>
        <taxon>Coleoptera</taxon>
        <taxon>Polyphaga</taxon>
        <taxon>Cucujiformia</taxon>
        <taxon>Chrysomeloidea</taxon>
        <taxon>Chrysomelidae</taxon>
        <taxon>Galerucinae</taxon>
        <taxon>Diabroticina</taxon>
        <taxon>Diabroticites</taxon>
        <taxon>Diabrotica</taxon>
    </lineage>
</organism>
<sequence length="849" mass="95721">MVVMCNCVVLVGVTSILLYLVALIHADCQIDPFDGKAPLVLTAKDSSIVYPNSGETTLDFRNGEIVTFACSGNNIFLSGLMHQTTVEGRCLANSQFDVFGKRYSWTDIACSSNPRATIRKTNSHCARDATMVVVGYDLGNGNFASIIDICFNTSSQIALYSRYDITSSIQSNDETFSRPAFFEDSNLYNIKGRVDTYYKQNRQRTTINNLLGLSPTSSKYISSGDLFLSRGHLAAKTDFLYGFQQDATFRYINVAPQWQSFNGGNWNRVERSCRNYADRRKANLQIWTGTYGIATLPHEFTQKPTELYLYVNGRTKALPVPALYWKIVYNPSNFRCVVLIGLNNPFEDNVSRYIICRDISNSLNWISWQKNDHKKGYSYACTCNDFKSRVDYAPSLKVSGILKNLSLEENGDMEAHIRLFLESLNKLAALGVEIKDRFAAGILVGSLPDSYSFFVTALESRPSNEFSLEFVTNCQIDPFDGKAPLVLTAKNASIVYPNSGETTLDFRNEEIVIFACPGSNIFLDGLMHQTTVEGKCLPNSQFEVFGELYSWTDITCSSNPRATVKKTNSHCPRDATIVKIGYDLGNSHLVSIMEICFNTSSQIALYSRYDLIASIKSNDETIGRATFFEDKDLYNIKGRVNTYYKKSRQRTTINNLLGLPPTSSKYISSGDLFLSRGHLAAKTDFLYGFQQNATFRYINVAPQWQSFNGGNWYRVERSCRNYADRRKTILQIWTGTYGVATLPHGVTRKPTELYLYVNGRTKALPVPALYWKIVYNPSNNRCVVLIGLNNPFETNVSRHIICRDISNSVNWLNWQENNQKKGYSYACTCNDFKSKVAYAPSLKVSGILY</sequence>
<dbReference type="InterPro" id="IPR044929">
    <property type="entry name" value="DNA/RNA_non-sp_Endonuclease_sf"/>
</dbReference>
<feature type="domain" description="ENPP1-3/EXOG-like endonuclease/phosphodiesterase" evidence="7">
    <location>
        <begin position="140"/>
        <end position="362"/>
    </location>
</feature>
<keyword evidence="6" id="KW-0732">Signal</keyword>
<keyword evidence="2" id="KW-0540">Nuclease</keyword>
<dbReference type="GO" id="GO:0006309">
    <property type="term" value="P:apoptotic DNA fragmentation"/>
    <property type="evidence" value="ECO:0007669"/>
    <property type="project" value="TreeGrafter"/>
</dbReference>
<dbReference type="InParanoid" id="A0A6P7GHK9"/>
<evidence type="ECO:0000313" key="9">
    <source>
        <dbReference type="RefSeq" id="XP_028149316.1"/>
    </source>
</evidence>
<dbReference type="GO" id="GO:0005634">
    <property type="term" value="C:nucleus"/>
    <property type="evidence" value="ECO:0007669"/>
    <property type="project" value="TreeGrafter"/>
</dbReference>
<dbReference type="GO" id="GO:0046872">
    <property type="term" value="F:metal ion binding"/>
    <property type="evidence" value="ECO:0007669"/>
    <property type="project" value="UniProtKB-KW"/>
</dbReference>
<evidence type="ECO:0000256" key="3">
    <source>
        <dbReference type="ARBA" id="ARBA00022759"/>
    </source>
</evidence>
<dbReference type="AlphaFoldDB" id="A0A6P7GHK9"/>
<evidence type="ECO:0000256" key="4">
    <source>
        <dbReference type="PIRSR" id="PIRSR640255-1"/>
    </source>
</evidence>
<dbReference type="InterPro" id="IPR044925">
    <property type="entry name" value="His-Me_finger_sf"/>
</dbReference>
<dbReference type="InterPro" id="IPR020821">
    <property type="entry name" value="ENPP1-3/EXOG-like_nuc-like"/>
</dbReference>
<accession>A0A6P7GHK9</accession>
<comment type="similarity">
    <text evidence="1">Belongs to the DNA/RNA non-specific endonuclease family.</text>
</comment>
<dbReference type="InterPro" id="IPR040255">
    <property type="entry name" value="Non-specific_endonuclease"/>
</dbReference>
<feature type="signal peptide" evidence="6">
    <location>
        <begin position="1"/>
        <end position="26"/>
    </location>
</feature>
<evidence type="ECO:0000256" key="1">
    <source>
        <dbReference type="ARBA" id="ARBA00010052"/>
    </source>
</evidence>
<dbReference type="SMART" id="SM00477">
    <property type="entry name" value="NUC"/>
    <property type="match status" value="1"/>
</dbReference>
<dbReference type="GO" id="GO:0004521">
    <property type="term" value="F:RNA endonuclease activity"/>
    <property type="evidence" value="ECO:0007669"/>
    <property type="project" value="TreeGrafter"/>
</dbReference>
<evidence type="ECO:0000259" key="8">
    <source>
        <dbReference type="SMART" id="SM00892"/>
    </source>
</evidence>
<keyword evidence="5" id="KW-0479">Metal-binding</keyword>
<dbReference type="SMART" id="SM00892">
    <property type="entry name" value="Endonuclease_NS"/>
    <property type="match status" value="2"/>
</dbReference>
<feature type="domain" description="DNA/RNA non-specific endonuclease/pyrophosphatase/phosphodiesterase" evidence="8">
    <location>
        <begin position="589"/>
        <end position="832"/>
    </location>
</feature>
<name>A0A6P7GHK9_DIAVI</name>
<proteinExistence type="inferred from homology"/>
<dbReference type="Pfam" id="PF01223">
    <property type="entry name" value="Endonuclease_NS"/>
    <property type="match status" value="2"/>
</dbReference>
<dbReference type="RefSeq" id="XP_028149316.1">
    <property type="nucleotide sequence ID" value="XM_028293515.1"/>
</dbReference>
<feature type="chain" id="PRO_5028081334" evidence="6">
    <location>
        <begin position="27"/>
        <end position="849"/>
    </location>
</feature>
<dbReference type="InterPro" id="IPR001604">
    <property type="entry name" value="Endo_G_ENPP1-like_dom"/>
</dbReference>
<feature type="domain" description="DNA/RNA non-specific endonuclease/pyrophosphatase/phosphodiesterase" evidence="8">
    <location>
        <begin position="143"/>
        <end position="386"/>
    </location>
</feature>
<evidence type="ECO:0000256" key="2">
    <source>
        <dbReference type="ARBA" id="ARBA00022722"/>
    </source>
</evidence>
<dbReference type="FunCoup" id="A0A6P7GHK9">
    <property type="interactions" value="3"/>
</dbReference>
<feature type="active site" description="Proton acceptor" evidence="4">
    <location>
        <position position="232"/>
    </location>
</feature>
<dbReference type="Pfam" id="PF14223">
    <property type="entry name" value="Retrotran_gag_2"/>
    <property type="match status" value="1"/>
</dbReference>
<dbReference type="Gene3D" id="3.40.570.10">
    <property type="entry name" value="Extracellular Endonuclease, subunit A"/>
    <property type="match status" value="2"/>
</dbReference>
<gene>
    <name evidence="9" type="primary">LOC114342722</name>
</gene>
<keyword evidence="3" id="KW-0378">Hydrolase</keyword>
<dbReference type="GO" id="GO:0005743">
    <property type="term" value="C:mitochondrial inner membrane"/>
    <property type="evidence" value="ECO:0007669"/>
    <property type="project" value="TreeGrafter"/>
</dbReference>
<reference evidence="9" key="1">
    <citation type="submission" date="2025-08" db="UniProtKB">
        <authorList>
            <consortium name="RefSeq"/>
        </authorList>
    </citation>
    <scope>IDENTIFICATION</scope>
    <source>
        <tissue evidence="9">Whole insect</tissue>
    </source>
</reference>
<feature type="binding site" evidence="5">
    <location>
        <position position="262"/>
    </location>
    <ligand>
        <name>Mg(2+)</name>
        <dbReference type="ChEBI" id="CHEBI:18420"/>
        <note>catalytic</note>
    </ligand>
</feature>
<protein>
    <submittedName>
        <fullName evidence="9">Uncharacterized protein LOC114342722</fullName>
    </submittedName>
</protein>
<dbReference type="FunFam" id="3.40.570.10:FF:000007">
    <property type="entry name" value="Alkaline nuclease"/>
    <property type="match status" value="2"/>
</dbReference>
<evidence type="ECO:0000256" key="5">
    <source>
        <dbReference type="PIRSR" id="PIRSR640255-2"/>
    </source>
</evidence>
<keyword evidence="3" id="KW-0255">Endonuclease</keyword>
<evidence type="ECO:0000256" key="6">
    <source>
        <dbReference type="SAM" id="SignalP"/>
    </source>
</evidence>
<dbReference type="GO" id="GO:0000014">
    <property type="term" value="F:single-stranded DNA endodeoxyribonuclease activity"/>
    <property type="evidence" value="ECO:0007669"/>
    <property type="project" value="TreeGrafter"/>
</dbReference>
<dbReference type="GO" id="GO:0003676">
    <property type="term" value="F:nucleic acid binding"/>
    <property type="evidence" value="ECO:0007669"/>
    <property type="project" value="InterPro"/>
</dbReference>
<dbReference type="SUPFAM" id="SSF54060">
    <property type="entry name" value="His-Me finger endonucleases"/>
    <property type="match status" value="2"/>
</dbReference>
<dbReference type="OrthoDB" id="5960141at2759"/>